<sequence length="178" mass="19920">MATVETEHLRLIPCNSEILKAAIKGNDSIAQKLGVTIQDNWTEFGVGALQYSLDKLTENEDEKDWWTYFPIHKKDNRLIGSGGYKGKPTSDGTVELGYEIAPAYRNKGLATEMTKGLIENAFKNSSVKTIIAHTLGFENPSTKVLLKCGFEKVEEINDPDDGLIWKWELRNKNGTTNQ</sequence>
<dbReference type="InterPro" id="IPR000182">
    <property type="entry name" value="GNAT_dom"/>
</dbReference>
<dbReference type="AlphaFoldDB" id="A0A850N862"/>
<dbReference type="EMBL" id="WYET01000001">
    <property type="protein sequence ID" value="NVN17441.1"/>
    <property type="molecule type" value="Genomic_DNA"/>
</dbReference>
<evidence type="ECO:0000313" key="3">
    <source>
        <dbReference type="Proteomes" id="UP000558089"/>
    </source>
</evidence>
<dbReference type="InterPro" id="IPR016181">
    <property type="entry name" value="Acyl_CoA_acyltransferase"/>
</dbReference>
<evidence type="ECO:0000313" key="2">
    <source>
        <dbReference type="EMBL" id="NVN17441.1"/>
    </source>
</evidence>
<name>A0A850N862_9FLAO</name>
<dbReference type="Proteomes" id="UP000558089">
    <property type="component" value="Unassembled WGS sequence"/>
</dbReference>
<dbReference type="Gene3D" id="3.40.630.30">
    <property type="match status" value="1"/>
</dbReference>
<reference evidence="2 3" key="1">
    <citation type="submission" date="2020-01" db="EMBL/GenBank/DDBJ databases">
        <title>Draft Genome Analysis of Muricauda sp. HICW Isolated from coastal seawater of PR China.</title>
        <authorList>
            <person name="Chen M.-X."/>
        </authorList>
    </citation>
    <scope>NUCLEOTIDE SEQUENCE [LARGE SCALE GENOMIC DNA]</scope>
    <source>
        <strain evidence="2 3">HICW</strain>
    </source>
</reference>
<keyword evidence="3" id="KW-1185">Reference proteome</keyword>
<dbReference type="PANTHER" id="PTHR43792">
    <property type="entry name" value="GNAT FAMILY, PUTATIVE (AFU_ORTHOLOGUE AFUA_3G00765)-RELATED-RELATED"/>
    <property type="match status" value="1"/>
</dbReference>
<comment type="caution">
    <text evidence="2">The sequence shown here is derived from an EMBL/GenBank/DDBJ whole genome shotgun (WGS) entry which is preliminary data.</text>
</comment>
<accession>A0A850N862</accession>
<keyword evidence="2" id="KW-0808">Transferase</keyword>
<proteinExistence type="predicted"/>
<dbReference type="SUPFAM" id="SSF55729">
    <property type="entry name" value="Acyl-CoA N-acyltransferases (Nat)"/>
    <property type="match status" value="1"/>
</dbReference>
<dbReference type="RefSeq" id="WP_176619346.1">
    <property type="nucleotide sequence ID" value="NZ_WYET01000001.1"/>
</dbReference>
<dbReference type="InterPro" id="IPR051531">
    <property type="entry name" value="N-acetyltransferase"/>
</dbReference>
<feature type="domain" description="N-acetyltransferase" evidence="1">
    <location>
        <begin position="16"/>
        <end position="170"/>
    </location>
</feature>
<dbReference type="PANTHER" id="PTHR43792:SF13">
    <property type="entry name" value="ACETYLTRANSFERASE"/>
    <property type="match status" value="1"/>
</dbReference>
<dbReference type="PROSITE" id="PS51186">
    <property type="entry name" value="GNAT"/>
    <property type="match status" value="1"/>
</dbReference>
<dbReference type="GO" id="GO:0016747">
    <property type="term" value="F:acyltransferase activity, transferring groups other than amino-acyl groups"/>
    <property type="evidence" value="ECO:0007669"/>
    <property type="project" value="InterPro"/>
</dbReference>
<evidence type="ECO:0000259" key="1">
    <source>
        <dbReference type="PROSITE" id="PS51186"/>
    </source>
</evidence>
<protein>
    <submittedName>
        <fullName evidence="2">GNAT family N-acetyltransferase</fullName>
    </submittedName>
</protein>
<organism evidence="2 3">
    <name type="scientific">Flagellimonas chongwuensis</name>
    <dbReference type="NCBI Taxonomy" id="2697365"/>
    <lineage>
        <taxon>Bacteria</taxon>
        <taxon>Pseudomonadati</taxon>
        <taxon>Bacteroidota</taxon>
        <taxon>Flavobacteriia</taxon>
        <taxon>Flavobacteriales</taxon>
        <taxon>Flavobacteriaceae</taxon>
        <taxon>Flagellimonas</taxon>
    </lineage>
</organism>
<dbReference type="CDD" id="cd04301">
    <property type="entry name" value="NAT_SF"/>
    <property type="match status" value="1"/>
</dbReference>
<gene>
    <name evidence="2" type="ORF">GUA46_03730</name>
</gene>
<dbReference type="Pfam" id="PF13302">
    <property type="entry name" value="Acetyltransf_3"/>
    <property type="match status" value="1"/>
</dbReference>